<dbReference type="EMBL" id="JAOTPO010000011">
    <property type="protein sequence ID" value="MDE5414747.1"/>
    <property type="molecule type" value="Genomic_DNA"/>
</dbReference>
<dbReference type="PROSITE" id="PS51677">
    <property type="entry name" value="NODB"/>
    <property type="match status" value="1"/>
</dbReference>
<evidence type="ECO:0000259" key="2">
    <source>
        <dbReference type="PROSITE" id="PS51677"/>
    </source>
</evidence>
<dbReference type="InterPro" id="IPR050248">
    <property type="entry name" value="Polysacc_deacetylase_ArnD"/>
</dbReference>
<dbReference type="PANTHER" id="PTHR10587:SF78">
    <property type="entry name" value="PEPTIDOGLYCAN-N-ACETYLMURAMIC ACID DEACETYLASE PDAA"/>
    <property type="match status" value="1"/>
</dbReference>
<accession>A0ABT5VJ33</accession>
<dbReference type="Gene3D" id="3.20.20.370">
    <property type="entry name" value="Glycoside hydrolase/deacetylase"/>
    <property type="match status" value="1"/>
</dbReference>
<evidence type="ECO:0000313" key="3">
    <source>
        <dbReference type="EMBL" id="MDE5414747.1"/>
    </source>
</evidence>
<dbReference type="InterPro" id="IPR002509">
    <property type="entry name" value="NODB_dom"/>
</dbReference>
<dbReference type="PANTHER" id="PTHR10587">
    <property type="entry name" value="GLYCOSYL TRANSFERASE-RELATED"/>
    <property type="match status" value="1"/>
</dbReference>
<dbReference type="SUPFAM" id="SSF88713">
    <property type="entry name" value="Glycoside hydrolase/deacetylase"/>
    <property type="match status" value="1"/>
</dbReference>
<feature type="signal peptide" evidence="1">
    <location>
        <begin position="1"/>
        <end position="24"/>
    </location>
</feature>
<feature type="chain" id="PRO_5046941320" evidence="1">
    <location>
        <begin position="25"/>
        <end position="266"/>
    </location>
</feature>
<dbReference type="InterPro" id="IPR014235">
    <property type="entry name" value="Spore_PdaA"/>
</dbReference>
<dbReference type="Pfam" id="PF01522">
    <property type="entry name" value="Polysacc_deac_1"/>
    <property type="match status" value="1"/>
</dbReference>
<proteinExistence type="predicted"/>
<protein>
    <submittedName>
        <fullName evidence="3">Delta-lactam-biosynthetic de-N-acetylase</fullName>
    </submittedName>
</protein>
<evidence type="ECO:0000256" key="1">
    <source>
        <dbReference type="SAM" id="SignalP"/>
    </source>
</evidence>
<keyword evidence="1" id="KW-0732">Signal</keyword>
<dbReference type="CDD" id="cd10948">
    <property type="entry name" value="CE4_BsPdaA_like"/>
    <property type="match status" value="1"/>
</dbReference>
<dbReference type="Proteomes" id="UP001148125">
    <property type="component" value="Unassembled WGS sequence"/>
</dbReference>
<evidence type="ECO:0000313" key="4">
    <source>
        <dbReference type="Proteomes" id="UP001148125"/>
    </source>
</evidence>
<dbReference type="InterPro" id="IPR011330">
    <property type="entry name" value="Glyco_hydro/deAcase_b/a-brl"/>
</dbReference>
<feature type="domain" description="NodB homology" evidence="2">
    <location>
        <begin position="67"/>
        <end position="248"/>
    </location>
</feature>
<sequence>MKKLLTIIAIIAFIFTGLGSTAAAYDTKVYHWSYKPEKDNKPVTTEPHYLELLEKYGGYFIGNTDKKELYLTFDNGYENGYTAKVLDVLKEKKVPATFFVTGHYLKTEQDLIKRMVNEGHIVGNHSYHHPSLPEVSEDRLKRELEKVKEEYTNITGQKDMNYLRPPRGTFSEKSLALSNDLGYTNVFWSMAYKDWEVDKQKGADYAYNQIMKRIHPGAIMLLHSVSKDNAEALGRVIEDCRKQGYAFKSLDELLLDRMMLEETRNQ</sequence>
<dbReference type="RefSeq" id="WP_275119359.1">
    <property type="nucleotide sequence ID" value="NZ_JAOTPO010000011.1"/>
</dbReference>
<dbReference type="NCBIfam" id="TIGR02884">
    <property type="entry name" value="spore_pdaA"/>
    <property type="match status" value="1"/>
</dbReference>
<organism evidence="3 4">
    <name type="scientific">Alkalihalobacterium chitinilyticum</name>
    <dbReference type="NCBI Taxonomy" id="2980103"/>
    <lineage>
        <taxon>Bacteria</taxon>
        <taxon>Bacillati</taxon>
        <taxon>Bacillota</taxon>
        <taxon>Bacilli</taxon>
        <taxon>Bacillales</taxon>
        <taxon>Bacillaceae</taxon>
        <taxon>Alkalihalobacterium</taxon>
    </lineage>
</organism>
<comment type="caution">
    <text evidence="3">The sequence shown here is derived from an EMBL/GenBank/DDBJ whole genome shotgun (WGS) entry which is preliminary data.</text>
</comment>
<gene>
    <name evidence="3" type="primary">pdaA</name>
    <name evidence="3" type="ORF">N7Z68_15420</name>
</gene>
<name>A0ABT5VJ33_9BACI</name>
<keyword evidence="4" id="KW-1185">Reference proteome</keyword>
<reference evidence="3" key="1">
    <citation type="submission" date="2024-05" db="EMBL/GenBank/DDBJ databases">
        <title>Alkalihalobacillus sp. strain MEB203 novel alkaliphilic bacterium from Lonar Lake, India.</title>
        <authorList>
            <person name="Joshi A."/>
            <person name="Thite S."/>
            <person name="Mengade P."/>
        </authorList>
    </citation>
    <scope>NUCLEOTIDE SEQUENCE</scope>
    <source>
        <strain evidence="3">MEB 203</strain>
    </source>
</reference>